<dbReference type="SMART" id="SM00320">
    <property type="entry name" value="WD40"/>
    <property type="match status" value="8"/>
</dbReference>
<feature type="repeat" description="WD" evidence="7">
    <location>
        <begin position="296"/>
        <end position="337"/>
    </location>
</feature>
<dbReference type="Proteomes" id="UP000655225">
    <property type="component" value="Unassembled WGS sequence"/>
</dbReference>
<dbReference type="InterPro" id="IPR001680">
    <property type="entry name" value="WD40_rpt"/>
</dbReference>
<evidence type="ECO:0000313" key="9">
    <source>
        <dbReference type="Proteomes" id="UP000655225"/>
    </source>
</evidence>
<evidence type="ECO:0000256" key="2">
    <source>
        <dbReference type="ARBA" id="ARBA00022574"/>
    </source>
</evidence>
<dbReference type="OMA" id="KWNKCGN"/>
<dbReference type="Gene3D" id="1.20.960.30">
    <property type="match status" value="1"/>
</dbReference>
<dbReference type="InterPro" id="IPR006594">
    <property type="entry name" value="LisH"/>
</dbReference>
<dbReference type="InterPro" id="IPR008686">
    <property type="entry name" value="RNA_pol_mitovir"/>
</dbReference>
<accession>A0A834ZGG0</accession>
<protein>
    <recommendedName>
        <fullName evidence="10">F-box-like/WD repeat-containing protein TBL1XR1</fullName>
    </recommendedName>
</protein>
<sequence>MTSITSVELNYLVFRYLHESGFTHSAFALGYEAGINKSPIDVNLAPPGAEPMDISTSSQSVSCEFPKSDVTILEGHTSEVFVCAWSPTGSILASGWVSVSQEMVYDGSNFFTSGDSTARIWTLADGPCSSSMQNGPPNVLVLKHFKGRTNEKSKDVTTLDWNGEGTLLATGSYDGQARIWNRDVVAKSYLEVMEECEVTISKEKSLISNVGALEFAKRFMVHKVTLDFSPLSLRVLRTLSSGVSAFLFSKLRVNLLCSYRLRGGSYKEPGAAQEAPPLAPESEPAEVPQWELRNTLNKHKGPIFSLKWNKKGDCLLSGSVDKTAIVWDAKTGDWKQQFEFHSAPTLDVDWRNNVSFATCSTDNMIYVCKIGETRPIKTFSGHQGEVNAIKWDPTGSLLASCSDDSTAKLIEIMMQIWSMKQDKYVHDLKEHAKEIYTIKWSPTGLGTNNPNQPLVLASASFDSTIKLWSMEQGSLIYSLNGHRDPVYSVAFSPNGEYLASGSLDKCMHIWSVKEGKIVKTYTGNGGIFEVCWNKEGDKIAACFSNSTVCVLDFRM</sequence>
<evidence type="ECO:0000256" key="6">
    <source>
        <dbReference type="ARBA" id="ARBA00023242"/>
    </source>
</evidence>
<feature type="repeat" description="WD" evidence="7">
    <location>
        <begin position="379"/>
        <end position="412"/>
    </location>
</feature>
<dbReference type="PRINTS" id="PR00320">
    <property type="entry name" value="GPROTEINBRPT"/>
</dbReference>
<dbReference type="EMBL" id="JABCRI010000005">
    <property type="protein sequence ID" value="KAF8406242.1"/>
    <property type="molecule type" value="Genomic_DNA"/>
</dbReference>
<feature type="repeat" description="WD" evidence="7">
    <location>
        <begin position="149"/>
        <end position="181"/>
    </location>
</feature>
<dbReference type="PROSITE" id="PS50082">
    <property type="entry name" value="WD_REPEATS_2"/>
    <property type="match status" value="5"/>
</dbReference>
<reference evidence="8 9" key="1">
    <citation type="submission" date="2020-04" db="EMBL/GenBank/DDBJ databases">
        <title>Plant Genome Project.</title>
        <authorList>
            <person name="Zhang R.-G."/>
        </authorList>
    </citation>
    <scope>NUCLEOTIDE SEQUENCE [LARGE SCALE GENOMIC DNA]</scope>
    <source>
        <strain evidence="8">YNK0</strain>
        <tissue evidence="8">Leaf</tissue>
    </source>
</reference>
<dbReference type="InterPro" id="IPR020472">
    <property type="entry name" value="WD40_PAC1"/>
</dbReference>
<keyword evidence="6" id="KW-0539">Nucleus</keyword>
<dbReference type="InterPro" id="IPR045183">
    <property type="entry name" value="Ebi-like"/>
</dbReference>
<keyword evidence="2 7" id="KW-0853">WD repeat</keyword>
<comment type="caution">
    <text evidence="8">The sequence shown here is derived from an EMBL/GenBank/DDBJ whole genome shotgun (WGS) entry which is preliminary data.</text>
</comment>
<dbReference type="GO" id="GO:0006357">
    <property type="term" value="P:regulation of transcription by RNA polymerase II"/>
    <property type="evidence" value="ECO:0007669"/>
    <property type="project" value="TreeGrafter"/>
</dbReference>
<dbReference type="PROSITE" id="PS00678">
    <property type="entry name" value="WD_REPEATS_1"/>
    <property type="match status" value="1"/>
</dbReference>
<evidence type="ECO:0000313" key="8">
    <source>
        <dbReference type="EMBL" id="KAF8406242.1"/>
    </source>
</evidence>
<dbReference type="GO" id="GO:0003714">
    <property type="term" value="F:transcription corepressor activity"/>
    <property type="evidence" value="ECO:0007669"/>
    <property type="project" value="InterPro"/>
</dbReference>
<keyword evidence="3" id="KW-0677">Repeat</keyword>
<comment type="subcellular location">
    <subcellularLocation>
        <location evidence="1">Nucleus</location>
    </subcellularLocation>
</comment>
<dbReference type="Pfam" id="PF08513">
    <property type="entry name" value="LisH"/>
    <property type="match status" value="1"/>
</dbReference>
<dbReference type="CDD" id="cd00200">
    <property type="entry name" value="WD40"/>
    <property type="match status" value="1"/>
</dbReference>
<proteinExistence type="predicted"/>
<dbReference type="OrthoDB" id="1367865at2759"/>
<dbReference type="SMART" id="SM00667">
    <property type="entry name" value="LisH"/>
    <property type="match status" value="1"/>
</dbReference>
<keyword evidence="5" id="KW-0804">Transcription</keyword>
<evidence type="ECO:0000256" key="4">
    <source>
        <dbReference type="ARBA" id="ARBA00023015"/>
    </source>
</evidence>
<dbReference type="InterPro" id="IPR015943">
    <property type="entry name" value="WD40/YVTN_repeat-like_dom_sf"/>
</dbReference>
<keyword evidence="4" id="KW-0805">Transcription regulation</keyword>
<dbReference type="InterPro" id="IPR019775">
    <property type="entry name" value="WD40_repeat_CS"/>
</dbReference>
<dbReference type="SUPFAM" id="SSF50978">
    <property type="entry name" value="WD40 repeat-like"/>
    <property type="match status" value="1"/>
</dbReference>
<evidence type="ECO:0008006" key="10">
    <source>
        <dbReference type="Google" id="ProtNLM"/>
    </source>
</evidence>
<evidence type="ECO:0000256" key="1">
    <source>
        <dbReference type="ARBA" id="ARBA00004123"/>
    </source>
</evidence>
<dbReference type="FunFam" id="2.130.10.10:FF:000218">
    <property type="entry name" value="WD40 repeat-containing protein HOS15"/>
    <property type="match status" value="1"/>
</dbReference>
<gene>
    <name evidence="8" type="ORF">HHK36_008327</name>
</gene>
<dbReference type="Gene3D" id="2.130.10.10">
    <property type="entry name" value="YVTN repeat-like/Quinoprotein amine dehydrogenase"/>
    <property type="match status" value="2"/>
</dbReference>
<dbReference type="PROSITE" id="PS50294">
    <property type="entry name" value="WD_REPEATS_REGION"/>
    <property type="match status" value="4"/>
</dbReference>
<dbReference type="AlphaFoldDB" id="A0A834ZGG0"/>
<organism evidence="8 9">
    <name type="scientific">Tetracentron sinense</name>
    <name type="common">Spur-leaf</name>
    <dbReference type="NCBI Taxonomy" id="13715"/>
    <lineage>
        <taxon>Eukaryota</taxon>
        <taxon>Viridiplantae</taxon>
        <taxon>Streptophyta</taxon>
        <taxon>Embryophyta</taxon>
        <taxon>Tracheophyta</taxon>
        <taxon>Spermatophyta</taxon>
        <taxon>Magnoliopsida</taxon>
        <taxon>Trochodendrales</taxon>
        <taxon>Trochodendraceae</taxon>
        <taxon>Tetracentron</taxon>
    </lineage>
</organism>
<name>A0A834ZGG0_TETSI</name>
<evidence type="ECO:0000256" key="3">
    <source>
        <dbReference type="ARBA" id="ARBA00022737"/>
    </source>
</evidence>
<feature type="repeat" description="WD" evidence="7">
    <location>
        <begin position="479"/>
        <end position="520"/>
    </location>
</feature>
<feature type="repeat" description="WD" evidence="7">
    <location>
        <begin position="428"/>
        <end position="478"/>
    </location>
</feature>
<keyword evidence="9" id="KW-1185">Reference proteome</keyword>
<evidence type="ECO:0000256" key="5">
    <source>
        <dbReference type="ARBA" id="ARBA00023163"/>
    </source>
</evidence>
<dbReference type="GO" id="GO:0000118">
    <property type="term" value="C:histone deacetylase complex"/>
    <property type="evidence" value="ECO:0007669"/>
    <property type="project" value="TreeGrafter"/>
</dbReference>
<dbReference type="Pfam" id="PF00400">
    <property type="entry name" value="WD40"/>
    <property type="match status" value="7"/>
</dbReference>
<dbReference type="PANTHER" id="PTHR22846:SF2">
    <property type="entry name" value="F-BOX-LIKE_WD REPEAT-CONTAINING PROTEIN EBI"/>
    <property type="match status" value="1"/>
</dbReference>
<dbReference type="PROSITE" id="PS50896">
    <property type="entry name" value="LISH"/>
    <property type="match status" value="1"/>
</dbReference>
<dbReference type="InterPro" id="IPR036322">
    <property type="entry name" value="WD40_repeat_dom_sf"/>
</dbReference>
<dbReference type="PANTHER" id="PTHR22846">
    <property type="entry name" value="WD40 REPEAT PROTEIN"/>
    <property type="match status" value="1"/>
</dbReference>
<evidence type="ECO:0000256" key="7">
    <source>
        <dbReference type="PROSITE-ProRule" id="PRU00221"/>
    </source>
</evidence>
<dbReference type="Pfam" id="PF05919">
    <property type="entry name" value="Mitovir_RNA_pol"/>
    <property type="match status" value="1"/>
</dbReference>